<evidence type="ECO:0000256" key="10">
    <source>
        <dbReference type="ARBA" id="ARBA00023136"/>
    </source>
</evidence>
<dbReference type="InterPro" id="IPR003660">
    <property type="entry name" value="HAMP_dom"/>
</dbReference>
<dbReference type="PRINTS" id="PR00344">
    <property type="entry name" value="BCTRLSENSOR"/>
</dbReference>
<reference evidence="14 15" key="1">
    <citation type="submission" date="2022-05" db="EMBL/GenBank/DDBJ databases">
        <authorList>
            <person name="Jo J.-H."/>
            <person name="Im W.-T."/>
        </authorList>
    </citation>
    <scope>NUCLEOTIDE SEQUENCE [LARGE SCALE GENOMIC DNA]</scope>
    <source>
        <strain evidence="14 15">NSE70-1</strain>
    </source>
</reference>
<feature type="domain" description="HAMP" evidence="13">
    <location>
        <begin position="181"/>
        <end position="234"/>
    </location>
</feature>
<dbReference type="CDD" id="cd00075">
    <property type="entry name" value="HATPase"/>
    <property type="match status" value="1"/>
</dbReference>
<dbReference type="Pfam" id="PF00512">
    <property type="entry name" value="HisKA"/>
    <property type="match status" value="1"/>
</dbReference>
<protein>
    <recommendedName>
        <fullName evidence="3">histidine kinase</fullName>
        <ecNumber evidence="3">2.7.13.3</ecNumber>
    </recommendedName>
</protein>
<dbReference type="Proteomes" id="UP001203410">
    <property type="component" value="Unassembled WGS sequence"/>
</dbReference>
<feature type="domain" description="Histidine kinase" evidence="12">
    <location>
        <begin position="242"/>
        <end position="446"/>
    </location>
</feature>
<dbReference type="InterPro" id="IPR003661">
    <property type="entry name" value="HisK_dim/P_dom"/>
</dbReference>
<evidence type="ECO:0000256" key="3">
    <source>
        <dbReference type="ARBA" id="ARBA00012438"/>
    </source>
</evidence>
<accession>A0ABT0RXP6</accession>
<gene>
    <name evidence="14" type="ORF">LZ496_12515</name>
</gene>
<dbReference type="EC" id="2.7.13.3" evidence="3"/>
<keyword evidence="9" id="KW-0902">Two-component regulatory system</keyword>
<keyword evidence="7 14" id="KW-0418">Kinase</keyword>
<dbReference type="InterPro" id="IPR003594">
    <property type="entry name" value="HATPase_dom"/>
</dbReference>
<keyword evidence="6 11" id="KW-0812">Transmembrane</keyword>
<evidence type="ECO:0000259" key="13">
    <source>
        <dbReference type="PROSITE" id="PS50885"/>
    </source>
</evidence>
<keyword evidence="5" id="KW-0808">Transferase</keyword>
<evidence type="ECO:0000256" key="2">
    <source>
        <dbReference type="ARBA" id="ARBA00004370"/>
    </source>
</evidence>
<dbReference type="Gene3D" id="3.30.565.10">
    <property type="entry name" value="Histidine kinase-like ATPase, C-terminal domain"/>
    <property type="match status" value="1"/>
</dbReference>
<dbReference type="SMART" id="SM00304">
    <property type="entry name" value="HAMP"/>
    <property type="match status" value="1"/>
</dbReference>
<dbReference type="SUPFAM" id="SSF47384">
    <property type="entry name" value="Homodimeric domain of signal transducing histidine kinase"/>
    <property type="match status" value="1"/>
</dbReference>
<dbReference type="InterPro" id="IPR050428">
    <property type="entry name" value="TCS_sensor_his_kinase"/>
</dbReference>
<comment type="caution">
    <text evidence="14">The sequence shown here is derived from an EMBL/GenBank/DDBJ whole genome shotgun (WGS) entry which is preliminary data.</text>
</comment>
<sequence length="446" mass="48589">MPKRLASSLVIRLTGTLIAVTFLATGSLVAGIYYFGVRTPMNAVRAEVRQESDRLLAIYEARGEKALTAALIERRKVESENRAFDALLDRDGTLLTGNLPTWPDVHRNEWVAIEADLYSDGDEADNEALSRDIVLADGRRLIIGRDVDVLSDRGELMGEAALWGSLSVLLFGILGGLLTSWIIARRLEAVTGTASQVMGGNLGIRVPLKGTGDDFDQLGMSLNAMLDRNQELVASLGRVSDNIAHELRTPLARLRTALDRSSLTPDQVEAARTEADRLQQIFDALLRIARLDTGRHRIIRKPVQLDELVHDAVEFYAPEAEWRKHALGAAVVPCTVMGDRNLIFQAIANLLDNALKFAPEGGDVRVDLEVEGRTAKLTVRDSGPGVDAEHRERLTERFFRAPGSEAIHGTGLGLTLVEAIVAAHQGTLEFVDEGGGFAAVVRMPLA</sequence>
<dbReference type="SMART" id="SM00388">
    <property type="entry name" value="HisKA"/>
    <property type="match status" value="1"/>
</dbReference>
<dbReference type="PROSITE" id="PS50109">
    <property type="entry name" value="HIS_KIN"/>
    <property type="match status" value="1"/>
</dbReference>
<dbReference type="PANTHER" id="PTHR45436">
    <property type="entry name" value="SENSOR HISTIDINE KINASE YKOH"/>
    <property type="match status" value="1"/>
</dbReference>
<keyword evidence="4" id="KW-0597">Phosphoprotein</keyword>
<evidence type="ECO:0000256" key="6">
    <source>
        <dbReference type="ARBA" id="ARBA00022692"/>
    </source>
</evidence>
<dbReference type="SMART" id="SM00387">
    <property type="entry name" value="HATPase_c"/>
    <property type="match status" value="1"/>
</dbReference>
<feature type="transmembrane region" description="Helical" evidence="11">
    <location>
        <begin position="160"/>
        <end position="184"/>
    </location>
</feature>
<keyword evidence="10 11" id="KW-0472">Membrane</keyword>
<evidence type="ECO:0000313" key="14">
    <source>
        <dbReference type="EMBL" id="MCL6699601.1"/>
    </source>
</evidence>
<keyword evidence="8 11" id="KW-1133">Transmembrane helix</keyword>
<dbReference type="SUPFAM" id="SSF55874">
    <property type="entry name" value="ATPase domain of HSP90 chaperone/DNA topoisomerase II/histidine kinase"/>
    <property type="match status" value="1"/>
</dbReference>
<dbReference type="InterPro" id="IPR004358">
    <property type="entry name" value="Sig_transdc_His_kin-like_C"/>
</dbReference>
<dbReference type="Gene3D" id="1.10.287.130">
    <property type="match status" value="1"/>
</dbReference>
<evidence type="ECO:0000256" key="7">
    <source>
        <dbReference type="ARBA" id="ARBA00022777"/>
    </source>
</evidence>
<evidence type="ECO:0000256" key="4">
    <source>
        <dbReference type="ARBA" id="ARBA00022553"/>
    </source>
</evidence>
<evidence type="ECO:0000256" key="9">
    <source>
        <dbReference type="ARBA" id="ARBA00023012"/>
    </source>
</evidence>
<dbReference type="PANTHER" id="PTHR45436:SF8">
    <property type="entry name" value="HISTIDINE KINASE"/>
    <property type="match status" value="1"/>
</dbReference>
<dbReference type="CDD" id="cd00082">
    <property type="entry name" value="HisKA"/>
    <property type="match status" value="1"/>
</dbReference>
<evidence type="ECO:0000256" key="11">
    <source>
        <dbReference type="SAM" id="Phobius"/>
    </source>
</evidence>
<dbReference type="InterPro" id="IPR036097">
    <property type="entry name" value="HisK_dim/P_sf"/>
</dbReference>
<dbReference type="SUPFAM" id="SSF158472">
    <property type="entry name" value="HAMP domain-like"/>
    <property type="match status" value="1"/>
</dbReference>
<proteinExistence type="predicted"/>
<evidence type="ECO:0000256" key="1">
    <source>
        <dbReference type="ARBA" id="ARBA00000085"/>
    </source>
</evidence>
<evidence type="ECO:0000259" key="12">
    <source>
        <dbReference type="PROSITE" id="PS50109"/>
    </source>
</evidence>
<dbReference type="RefSeq" id="WP_249905054.1">
    <property type="nucleotide sequence ID" value="NZ_JAMGBA010000003.1"/>
</dbReference>
<dbReference type="PROSITE" id="PS50885">
    <property type="entry name" value="HAMP"/>
    <property type="match status" value="1"/>
</dbReference>
<feature type="transmembrane region" description="Helical" evidence="11">
    <location>
        <begin position="9"/>
        <end position="35"/>
    </location>
</feature>
<evidence type="ECO:0000256" key="5">
    <source>
        <dbReference type="ARBA" id="ARBA00022679"/>
    </source>
</evidence>
<organism evidence="14 15">
    <name type="scientific">Sphingomonas caseinilyticus</name>
    <dbReference type="NCBI Taxonomy" id="2908205"/>
    <lineage>
        <taxon>Bacteria</taxon>
        <taxon>Pseudomonadati</taxon>
        <taxon>Pseudomonadota</taxon>
        <taxon>Alphaproteobacteria</taxon>
        <taxon>Sphingomonadales</taxon>
        <taxon>Sphingomonadaceae</taxon>
        <taxon>Sphingomonas</taxon>
    </lineage>
</organism>
<keyword evidence="15" id="KW-1185">Reference proteome</keyword>
<dbReference type="CDD" id="cd06225">
    <property type="entry name" value="HAMP"/>
    <property type="match status" value="1"/>
</dbReference>
<dbReference type="Pfam" id="PF02518">
    <property type="entry name" value="HATPase_c"/>
    <property type="match status" value="1"/>
</dbReference>
<comment type="catalytic activity">
    <reaction evidence="1">
        <text>ATP + protein L-histidine = ADP + protein N-phospho-L-histidine.</text>
        <dbReference type="EC" id="2.7.13.3"/>
    </reaction>
</comment>
<dbReference type="EMBL" id="JAMGBA010000003">
    <property type="protein sequence ID" value="MCL6699601.1"/>
    <property type="molecule type" value="Genomic_DNA"/>
</dbReference>
<dbReference type="Gene3D" id="6.10.340.10">
    <property type="match status" value="1"/>
</dbReference>
<dbReference type="InterPro" id="IPR036890">
    <property type="entry name" value="HATPase_C_sf"/>
</dbReference>
<dbReference type="GO" id="GO:0016301">
    <property type="term" value="F:kinase activity"/>
    <property type="evidence" value="ECO:0007669"/>
    <property type="project" value="UniProtKB-KW"/>
</dbReference>
<name>A0ABT0RXP6_9SPHN</name>
<comment type="subcellular location">
    <subcellularLocation>
        <location evidence="2">Membrane</location>
    </subcellularLocation>
</comment>
<dbReference type="Pfam" id="PF00672">
    <property type="entry name" value="HAMP"/>
    <property type="match status" value="1"/>
</dbReference>
<evidence type="ECO:0000256" key="8">
    <source>
        <dbReference type="ARBA" id="ARBA00022989"/>
    </source>
</evidence>
<evidence type="ECO:0000313" key="15">
    <source>
        <dbReference type="Proteomes" id="UP001203410"/>
    </source>
</evidence>
<dbReference type="InterPro" id="IPR005467">
    <property type="entry name" value="His_kinase_dom"/>
</dbReference>